<dbReference type="PANTHER" id="PTHR12223">
    <property type="entry name" value="VESICULAR MANNOSE-BINDING LECTIN"/>
    <property type="match status" value="1"/>
</dbReference>
<dbReference type="GO" id="GO:0030134">
    <property type="term" value="C:COPII-coated ER to Golgi transport vesicle"/>
    <property type="evidence" value="ECO:0007669"/>
    <property type="project" value="TreeGrafter"/>
</dbReference>
<dbReference type="PROSITE" id="PS51328">
    <property type="entry name" value="L_LECTIN_LIKE"/>
    <property type="match status" value="1"/>
</dbReference>
<keyword evidence="11" id="KW-1185">Reference proteome</keyword>
<evidence type="ECO:0000256" key="4">
    <source>
        <dbReference type="ARBA" id="ARBA00022989"/>
    </source>
</evidence>
<dbReference type="GO" id="GO:0005789">
    <property type="term" value="C:endoplasmic reticulum membrane"/>
    <property type="evidence" value="ECO:0007669"/>
    <property type="project" value="TreeGrafter"/>
</dbReference>
<keyword evidence="2 7" id="KW-0812">Transmembrane</keyword>
<dbReference type="Proteomes" id="UP000307440">
    <property type="component" value="Unassembled WGS sequence"/>
</dbReference>
<dbReference type="InterPro" id="IPR005052">
    <property type="entry name" value="Lectin_leg"/>
</dbReference>
<dbReference type="Pfam" id="PF03388">
    <property type="entry name" value="Lectin_leg-like"/>
    <property type="match status" value="1"/>
</dbReference>
<feature type="chain" id="PRO_5022716190" description="L-type lectin-like domain-containing protein" evidence="8">
    <location>
        <begin position="27"/>
        <end position="467"/>
    </location>
</feature>
<dbReference type="CDD" id="cd07308">
    <property type="entry name" value="lectin_leg-like"/>
    <property type="match status" value="1"/>
</dbReference>
<reference evidence="10 11" key="1">
    <citation type="journal article" date="2019" name="Nat. Ecol. Evol.">
        <title>Megaphylogeny resolves global patterns of mushroom evolution.</title>
        <authorList>
            <person name="Varga T."/>
            <person name="Krizsan K."/>
            <person name="Foldi C."/>
            <person name="Dima B."/>
            <person name="Sanchez-Garcia M."/>
            <person name="Sanchez-Ramirez S."/>
            <person name="Szollosi G.J."/>
            <person name="Szarkandi J.G."/>
            <person name="Papp V."/>
            <person name="Albert L."/>
            <person name="Andreopoulos W."/>
            <person name="Angelini C."/>
            <person name="Antonin V."/>
            <person name="Barry K.W."/>
            <person name="Bougher N.L."/>
            <person name="Buchanan P."/>
            <person name="Buyck B."/>
            <person name="Bense V."/>
            <person name="Catcheside P."/>
            <person name="Chovatia M."/>
            <person name="Cooper J."/>
            <person name="Damon W."/>
            <person name="Desjardin D."/>
            <person name="Finy P."/>
            <person name="Geml J."/>
            <person name="Haridas S."/>
            <person name="Hughes K."/>
            <person name="Justo A."/>
            <person name="Karasinski D."/>
            <person name="Kautmanova I."/>
            <person name="Kiss B."/>
            <person name="Kocsube S."/>
            <person name="Kotiranta H."/>
            <person name="LaButti K.M."/>
            <person name="Lechner B.E."/>
            <person name="Liimatainen K."/>
            <person name="Lipzen A."/>
            <person name="Lukacs Z."/>
            <person name="Mihaltcheva S."/>
            <person name="Morgado L.N."/>
            <person name="Niskanen T."/>
            <person name="Noordeloos M.E."/>
            <person name="Ohm R.A."/>
            <person name="Ortiz-Santana B."/>
            <person name="Ovrebo C."/>
            <person name="Racz N."/>
            <person name="Riley R."/>
            <person name="Savchenko A."/>
            <person name="Shiryaev A."/>
            <person name="Soop K."/>
            <person name="Spirin V."/>
            <person name="Szebenyi C."/>
            <person name="Tomsovsky M."/>
            <person name="Tulloss R.E."/>
            <person name="Uehling J."/>
            <person name="Grigoriev I.V."/>
            <person name="Vagvolgyi C."/>
            <person name="Papp T."/>
            <person name="Martin F.M."/>
            <person name="Miettinen O."/>
            <person name="Hibbett D.S."/>
            <person name="Nagy L.G."/>
        </authorList>
    </citation>
    <scope>NUCLEOTIDE SEQUENCE [LARGE SCALE GENOMIC DNA]</scope>
    <source>
        <strain evidence="10 11">CBS 121175</strain>
    </source>
</reference>
<dbReference type="EMBL" id="ML210176">
    <property type="protein sequence ID" value="TFK26327.1"/>
    <property type="molecule type" value="Genomic_DNA"/>
</dbReference>
<dbReference type="OrthoDB" id="270293at2759"/>
<evidence type="ECO:0000256" key="5">
    <source>
        <dbReference type="ARBA" id="ARBA00023136"/>
    </source>
</evidence>
<dbReference type="PANTHER" id="PTHR12223:SF45">
    <property type="entry name" value="RE50040P"/>
    <property type="match status" value="1"/>
</dbReference>
<feature type="compositionally biased region" description="Low complexity" evidence="6">
    <location>
        <begin position="423"/>
        <end position="437"/>
    </location>
</feature>
<proteinExistence type="predicted"/>
<feature type="signal peptide" evidence="8">
    <location>
        <begin position="1"/>
        <end position="26"/>
    </location>
</feature>
<dbReference type="GO" id="GO:0006888">
    <property type="term" value="P:endoplasmic reticulum to Golgi vesicle-mediated transport"/>
    <property type="evidence" value="ECO:0007669"/>
    <property type="project" value="TreeGrafter"/>
</dbReference>
<dbReference type="AlphaFoldDB" id="A0A5C3L0K6"/>
<evidence type="ECO:0000256" key="3">
    <source>
        <dbReference type="ARBA" id="ARBA00022729"/>
    </source>
</evidence>
<feature type="transmembrane region" description="Helical" evidence="7">
    <location>
        <begin position="298"/>
        <end position="319"/>
    </location>
</feature>
<evidence type="ECO:0000256" key="2">
    <source>
        <dbReference type="ARBA" id="ARBA00022692"/>
    </source>
</evidence>
<sequence length="467" mass="50456">MLSGCWSVLSVYLVVANLLFTTGVTAKEDAPTKMGNNTIERTVQLRTHSIYPPYIDQDLQNRWWDFGADAYINTNKHVRLTQNKASQTGWLWSRLALTATNWVIEAEFKIDGQPTHLYGDGMAMWITTERAQTGPIFGSKDYFNGFAIFLDTYSNERHNYGFPRVIGVKLDGSTKYDYHNDGDSQALGSCSAAFRRTKVGTKLKVTYVKDTFLDVKIQYKAWDTWTDCFYIPNVSLPANPFIGFTAMTGEVHDAHDIISVTSYSAILSPADAPRDTIKKTNSWGLSRKHDEDSTPGTWSGFFLKLIFFGGICAGGWYGYKEYQRRQRYSGFSFNGPSSASTYGPNSASTYGPNSASTFGPNSAMSFGGGLNSAASYGAPPHSAASSYGGPPSAASSYGGPPSAASYGPNSASSYGPNSASNYGPNSPGFGGPPSASSVYSGPTSANFRGPPTGGSNYGNYADSKRAF</sequence>
<dbReference type="GO" id="GO:0005537">
    <property type="term" value="F:D-mannose binding"/>
    <property type="evidence" value="ECO:0007669"/>
    <property type="project" value="TreeGrafter"/>
</dbReference>
<name>A0A5C3L0K6_COPMA</name>
<gene>
    <name evidence="10" type="ORF">FA15DRAFT_667627</name>
</gene>
<dbReference type="InterPro" id="IPR013320">
    <property type="entry name" value="ConA-like_dom_sf"/>
</dbReference>
<evidence type="ECO:0000259" key="9">
    <source>
        <dbReference type="PROSITE" id="PS51328"/>
    </source>
</evidence>
<accession>A0A5C3L0K6</accession>
<dbReference type="STRING" id="230819.A0A5C3L0K6"/>
<evidence type="ECO:0000256" key="8">
    <source>
        <dbReference type="SAM" id="SignalP"/>
    </source>
</evidence>
<dbReference type="SUPFAM" id="SSF49899">
    <property type="entry name" value="Concanavalin A-like lectins/glucanases"/>
    <property type="match status" value="1"/>
</dbReference>
<feature type="compositionally biased region" description="Low complexity" evidence="6">
    <location>
        <begin position="381"/>
        <end position="416"/>
    </location>
</feature>
<keyword evidence="5 7" id="KW-0472">Membrane</keyword>
<evidence type="ECO:0000256" key="7">
    <source>
        <dbReference type="SAM" id="Phobius"/>
    </source>
</evidence>
<dbReference type="Gene3D" id="2.60.120.200">
    <property type="match status" value="1"/>
</dbReference>
<feature type="region of interest" description="Disordered" evidence="6">
    <location>
        <begin position="381"/>
        <end position="467"/>
    </location>
</feature>
<keyword evidence="3 8" id="KW-0732">Signal</keyword>
<evidence type="ECO:0000256" key="6">
    <source>
        <dbReference type="SAM" id="MobiDB-lite"/>
    </source>
</evidence>
<dbReference type="GO" id="GO:0000139">
    <property type="term" value="C:Golgi membrane"/>
    <property type="evidence" value="ECO:0007669"/>
    <property type="project" value="TreeGrafter"/>
</dbReference>
<evidence type="ECO:0000313" key="11">
    <source>
        <dbReference type="Proteomes" id="UP000307440"/>
    </source>
</evidence>
<evidence type="ECO:0000313" key="10">
    <source>
        <dbReference type="EMBL" id="TFK26327.1"/>
    </source>
</evidence>
<dbReference type="GO" id="GO:0005793">
    <property type="term" value="C:endoplasmic reticulum-Golgi intermediate compartment"/>
    <property type="evidence" value="ECO:0007669"/>
    <property type="project" value="TreeGrafter"/>
</dbReference>
<organism evidence="10 11">
    <name type="scientific">Coprinopsis marcescibilis</name>
    <name type="common">Agaric fungus</name>
    <name type="synonym">Psathyrella marcescibilis</name>
    <dbReference type="NCBI Taxonomy" id="230819"/>
    <lineage>
        <taxon>Eukaryota</taxon>
        <taxon>Fungi</taxon>
        <taxon>Dikarya</taxon>
        <taxon>Basidiomycota</taxon>
        <taxon>Agaricomycotina</taxon>
        <taxon>Agaricomycetes</taxon>
        <taxon>Agaricomycetidae</taxon>
        <taxon>Agaricales</taxon>
        <taxon>Agaricineae</taxon>
        <taxon>Psathyrellaceae</taxon>
        <taxon>Coprinopsis</taxon>
    </lineage>
</organism>
<keyword evidence="4 7" id="KW-1133">Transmembrane helix</keyword>
<feature type="domain" description="L-type lectin-like" evidence="9">
    <location>
        <begin position="42"/>
        <end position="265"/>
    </location>
</feature>
<protein>
    <recommendedName>
        <fullName evidence="9">L-type lectin-like domain-containing protein</fullName>
    </recommendedName>
</protein>
<evidence type="ECO:0000256" key="1">
    <source>
        <dbReference type="ARBA" id="ARBA00004479"/>
    </source>
</evidence>
<comment type="subcellular location">
    <subcellularLocation>
        <location evidence="1">Membrane</location>
        <topology evidence="1">Single-pass type I membrane protein</topology>
    </subcellularLocation>
</comment>
<dbReference type="InterPro" id="IPR051136">
    <property type="entry name" value="Intracellular_Lectin-GPT"/>
</dbReference>